<sequence>MFFAGHDCSQLGGSVFHHEDLGTRDAGPESEDCQRLHKMLPLLTEAPHQDVGCKVIVHISDYKNISSQDYSVLVGDVLCY</sequence>
<dbReference type="AlphaFoldDB" id="A0A0A8YN60"/>
<dbReference type="EMBL" id="GBRH01273828">
    <property type="protein sequence ID" value="JAD24067.1"/>
    <property type="molecule type" value="Transcribed_RNA"/>
</dbReference>
<reference evidence="1" key="2">
    <citation type="journal article" date="2015" name="Data Brief">
        <title>Shoot transcriptome of the giant reed, Arundo donax.</title>
        <authorList>
            <person name="Barrero R.A."/>
            <person name="Guerrero F.D."/>
            <person name="Moolhuijzen P."/>
            <person name="Goolsby J.A."/>
            <person name="Tidwell J."/>
            <person name="Bellgard S.E."/>
            <person name="Bellgard M.I."/>
        </authorList>
    </citation>
    <scope>NUCLEOTIDE SEQUENCE</scope>
    <source>
        <tissue evidence="1">Shoot tissue taken approximately 20 cm above the soil surface</tissue>
    </source>
</reference>
<reference evidence="1" key="1">
    <citation type="submission" date="2014-09" db="EMBL/GenBank/DDBJ databases">
        <authorList>
            <person name="Magalhaes I.L.F."/>
            <person name="Oliveira U."/>
            <person name="Santos F.R."/>
            <person name="Vidigal T.H.D.A."/>
            <person name="Brescovit A.D."/>
            <person name="Santos A.J."/>
        </authorList>
    </citation>
    <scope>NUCLEOTIDE SEQUENCE</scope>
    <source>
        <tissue evidence="1">Shoot tissue taken approximately 20 cm above the soil surface</tissue>
    </source>
</reference>
<organism evidence="1">
    <name type="scientific">Arundo donax</name>
    <name type="common">Giant reed</name>
    <name type="synonym">Donax arundinaceus</name>
    <dbReference type="NCBI Taxonomy" id="35708"/>
    <lineage>
        <taxon>Eukaryota</taxon>
        <taxon>Viridiplantae</taxon>
        <taxon>Streptophyta</taxon>
        <taxon>Embryophyta</taxon>
        <taxon>Tracheophyta</taxon>
        <taxon>Spermatophyta</taxon>
        <taxon>Magnoliopsida</taxon>
        <taxon>Liliopsida</taxon>
        <taxon>Poales</taxon>
        <taxon>Poaceae</taxon>
        <taxon>PACMAD clade</taxon>
        <taxon>Arundinoideae</taxon>
        <taxon>Arundineae</taxon>
        <taxon>Arundo</taxon>
    </lineage>
</organism>
<proteinExistence type="predicted"/>
<name>A0A0A8YN60_ARUDO</name>
<accession>A0A0A8YN60</accession>
<protein>
    <submittedName>
        <fullName evidence="1">Uncharacterized protein</fullName>
    </submittedName>
</protein>
<evidence type="ECO:0000313" key="1">
    <source>
        <dbReference type="EMBL" id="JAD24067.1"/>
    </source>
</evidence>